<sequence length="485" mass="56789">MTQIIEQLNNRELATLTWLFLFLLWVAFRKDSRDSISNLLKSFFHKKIITPIFLMGVYMSAIIYVLSKVGLWDLFLLKDTLYWFLFVGFALLFNSNTAIYNKKDYFRKIIVDNLKLVVLIEFIVNFYTLNYFTELIIVPVITTIVLLNTYSGIKEKYIQVKKITDFILGFTGILFIIFALHNILFNYKILITSHNLIPLVLPAILSITLIPYLFLFILLMKYEILFFNKVSIFYKKIKQLLNTFFKKVWGFKKSFITIGALTLLISISQNISSRSQLEFSFSGTAGGTVVENGKPYYQFRHGGIIKNKSKEKNTITKISLIVWEDKTKEKTLRDGFGPDWMIDNRTGEKIKLPLVVEGREAMDVDIYNKLYLEGTEDYKLLMARKPIVPGSPFTLPKYDYQLTFTDINDNEFDEQGKLINRDVINMNWTLSNYCGEVHYKFWPCLKEKLKIADCKFMFKIKNIFHWLGMESIGDLIYKSGTYFEK</sequence>
<organism evidence="2 3">
    <name type="scientific">Candidatus Magasanikbacteria bacterium CG10_big_fil_rev_8_21_14_0_10_40_10</name>
    <dbReference type="NCBI Taxonomy" id="1974648"/>
    <lineage>
        <taxon>Bacteria</taxon>
        <taxon>Candidatus Magasanikiibacteriota</taxon>
    </lineage>
</organism>
<feature type="transmembrane region" description="Helical" evidence="1">
    <location>
        <begin position="12"/>
        <end position="28"/>
    </location>
</feature>
<accession>A0A2M6W2P3</accession>
<proteinExistence type="predicted"/>
<feature type="transmembrane region" description="Helical" evidence="1">
    <location>
        <begin position="81"/>
        <end position="101"/>
    </location>
</feature>
<evidence type="ECO:0000256" key="1">
    <source>
        <dbReference type="SAM" id="Phobius"/>
    </source>
</evidence>
<dbReference type="Proteomes" id="UP000231183">
    <property type="component" value="Unassembled WGS sequence"/>
</dbReference>
<dbReference type="EMBL" id="PFBX01000054">
    <property type="protein sequence ID" value="PIT87069.1"/>
    <property type="molecule type" value="Genomic_DNA"/>
</dbReference>
<evidence type="ECO:0000313" key="3">
    <source>
        <dbReference type="Proteomes" id="UP000231183"/>
    </source>
</evidence>
<reference evidence="3" key="1">
    <citation type="submission" date="2017-09" db="EMBL/GenBank/DDBJ databases">
        <title>Depth-based differentiation of microbial function through sediment-hosted aquifers and enrichment of novel symbionts in the deep terrestrial subsurface.</title>
        <authorList>
            <person name="Probst A.J."/>
            <person name="Ladd B."/>
            <person name="Jarett J.K."/>
            <person name="Geller-Mcgrath D.E."/>
            <person name="Sieber C.M.K."/>
            <person name="Emerson J.B."/>
            <person name="Anantharaman K."/>
            <person name="Thomas B.C."/>
            <person name="Malmstrom R."/>
            <person name="Stieglmeier M."/>
            <person name="Klingl A."/>
            <person name="Woyke T."/>
            <person name="Ryan C.M."/>
            <person name="Banfield J.F."/>
        </authorList>
    </citation>
    <scope>NUCLEOTIDE SEQUENCE [LARGE SCALE GENOMIC DNA]</scope>
</reference>
<keyword evidence="1" id="KW-1133">Transmembrane helix</keyword>
<feature type="transmembrane region" description="Helical" evidence="1">
    <location>
        <begin position="48"/>
        <end position="66"/>
    </location>
</feature>
<keyword evidence="1" id="KW-0472">Membrane</keyword>
<feature type="transmembrane region" description="Helical" evidence="1">
    <location>
        <begin position="165"/>
        <end position="184"/>
    </location>
</feature>
<feature type="transmembrane region" description="Helical" evidence="1">
    <location>
        <begin position="135"/>
        <end position="153"/>
    </location>
</feature>
<gene>
    <name evidence="2" type="ORF">COU31_04835</name>
</gene>
<name>A0A2M6W2P3_9BACT</name>
<comment type="caution">
    <text evidence="2">The sequence shown here is derived from an EMBL/GenBank/DDBJ whole genome shotgun (WGS) entry which is preliminary data.</text>
</comment>
<protein>
    <submittedName>
        <fullName evidence="2">Uncharacterized protein</fullName>
    </submittedName>
</protein>
<feature type="transmembrane region" description="Helical" evidence="1">
    <location>
        <begin position="196"/>
        <end position="219"/>
    </location>
</feature>
<evidence type="ECO:0000313" key="2">
    <source>
        <dbReference type="EMBL" id="PIT87069.1"/>
    </source>
</evidence>
<keyword evidence="1" id="KW-0812">Transmembrane</keyword>
<dbReference type="AlphaFoldDB" id="A0A2M6W2P3"/>